<sequence length="197" mass="20269">MRIILRDDALATFRRFNGGMDTILLPLLQSAGAVALAVVAFSLAFTWTALRAPLDRLGTERSRLLGYLGLGVVLMLAAAVVYLVPGLLLRDTIGLALAFPLAAVWLIAAAALIVTGLVQTGAASAVSYSFAVVSFAGVAAGIVSALCAQHGLADRITPTGAFLLVIGGITAVVVWSGREDGTASRASEPRIGRPAAR</sequence>
<dbReference type="HOGENOM" id="CLU_1382623_0_0_11"/>
<dbReference type="EMBL" id="AWVQ01000769">
    <property type="protein sequence ID" value="ERK69241.1"/>
    <property type="molecule type" value="Genomic_DNA"/>
</dbReference>
<feature type="transmembrane region" description="Helical" evidence="1">
    <location>
        <begin position="96"/>
        <end position="119"/>
    </location>
</feature>
<organism evidence="2 3">
    <name type="scientific">Leifsonia aquatica ATCC 14665</name>
    <dbReference type="NCBI Taxonomy" id="1358026"/>
    <lineage>
        <taxon>Bacteria</taxon>
        <taxon>Bacillati</taxon>
        <taxon>Actinomycetota</taxon>
        <taxon>Actinomycetes</taxon>
        <taxon>Micrococcales</taxon>
        <taxon>Microbacteriaceae</taxon>
        <taxon>Leifsonia</taxon>
    </lineage>
</organism>
<protein>
    <submittedName>
        <fullName evidence="2">Uncharacterized protein</fullName>
    </submittedName>
</protein>
<feature type="transmembrane region" description="Helical" evidence="1">
    <location>
        <begin position="64"/>
        <end position="84"/>
    </location>
</feature>
<keyword evidence="1" id="KW-0812">Transmembrane</keyword>
<keyword evidence="1" id="KW-1133">Transmembrane helix</keyword>
<keyword evidence="1" id="KW-0472">Membrane</keyword>
<reference evidence="2 3" key="1">
    <citation type="submission" date="2013-08" db="EMBL/GenBank/DDBJ databases">
        <authorList>
            <person name="Weinstock G."/>
            <person name="Sodergren E."/>
            <person name="Wylie T."/>
            <person name="Fulton L."/>
            <person name="Fulton R."/>
            <person name="Fronick C."/>
            <person name="O'Laughlin M."/>
            <person name="Godfrey J."/>
            <person name="Miner T."/>
            <person name="Herter B."/>
            <person name="Appelbaum E."/>
            <person name="Cordes M."/>
            <person name="Lek S."/>
            <person name="Wollam A."/>
            <person name="Pepin K.H."/>
            <person name="Palsikar V.B."/>
            <person name="Mitreva M."/>
            <person name="Wilson R.K."/>
        </authorList>
    </citation>
    <scope>NUCLEOTIDE SEQUENCE [LARGE SCALE GENOMIC DNA]</scope>
    <source>
        <strain evidence="2 3">ATCC 14665</strain>
    </source>
</reference>
<dbReference type="PATRIC" id="fig|1358026.3.peg.3617"/>
<gene>
    <name evidence="2" type="ORF">N136_04429</name>
</gene>
<feature type="transmembrane region" description="Helical" evidence="1">
    <location>
        <begin position="23"/>
        <end position="44"/>
    </location>
</feature>
<comment type="caution">
    <text evidence="2">The sequence shown here is derived from an EMBL/GenBank/DDBJ whole genome shotgun (WGS) entry which is preliminary data.</text>
</comment>
<feature type="transmembrane region" description="Helical" evidence="1">
    <location>
        <begin position="125"/>
        <end position="148"/>
    </location>
</feature>
<evidence type="ECO:0000313" key="3">
    <source>
        <dbReference type="Proteomes" id="UP000016605"/>
    </source>
</evidence>
<evidence type="ECO:0000256" key="1">
    <source>
        <dbReference type="SAM" id="Phobius"/>
    </source>
</evidence>
<accession>U2RK12</accession>
<dbReference type="AlphaFoldDB" id="U2RK12"/>
<feature type="transmembrane region" description="Helical" evidence="1">
    <location>
        <begin position="160"/>
        <end position="177"/>
    </location>
</feature>
<name>U2RK12_LEIAQ</name>
<evidence type="ECO:0000313" key="2">
    <source>
        <dbReference type="EMBL" id="ERK69241.1"/>
    </source>
</evidence>
<dbReference type="Proteomes" id="UP000016605">
    <property type="component" value="Unassembled WGS sequence"/>
</dbReference>
<proteinExistence type="predicted"/>